<accession>A5DFD6</accession>
<dbReference type="eggNOG" id="ENOG502RQ50">
    <property type="taxonomic scope" value="Eukaryota"/>
</dbReference>
<proteinExistence type="predicted"/>
<feature type="region of interest" description="Disordered" evidence="1">
    <location>
        <begin position="83"/>
        <end position="102"/>
    </location>
</feature>
<dbReference type="InParanoid" id="A5DFD6"/>
<feature type="region of interest" description="Disordered" evidence="1">
    <location>
        <begin position="1"/>
        <end position="48"/>
    </location>
</feature>
<dbReference type="EMBL" id="CH408156">
    <property type="protein sequence ID" value="EDK37889.2"/>
    <property type="molecule type" value="Genomic_DNA"/>
</dbReference>
<dbReference type="GeneID" id="5128144"/>
<dbReference type="RefSeq" id="XP_001486316.2">
    <property type="nucleotide sequence ID" value="XM_001486266.1"/>
</dbReference>
<dbReference type="VEuPathDB" id="FungiDB:PGUG_01987"/>
<feature type="compositionally biased region" description="Polar residues" evidence="1">
    <location>
        <begin position="21"/>
        <end position="43"/>
    </location>
</feature>
<evidence type="ECO:0000256" key="1">
    <source>
        <dbReference type="SAM" id="MobiDB-lite"/>
    </source>
</evidence>
<organism evidence="2 3">
    <name type="scientific">Meyerozyma guilliermondii (strain ATCC 6260 / CBS 566 / DSM 6381 / JCM 1539 / NBRC 10279 / NRRL Y-324)</name>
    <name type="common">Yeast</name>
    <name type="synonym">Candida guilliermondii</name>
    <dbReference type="NCBI Taxonomy" id="294746"/>
    <lineage>
        <taxon>Eukaryota</taxon>
        <taxon>Fungi</taxon>
        <taxon>Dikarya</taxon>
        <taxon>Ascomycota</taxon>
        <taxon>Saccharomycotina</taxon>
        <taxon>Pichiomycetes</taxon>
        <taxon>Debaryomycetaceae</taxon>
        <taxon>Meyerozyma</taxon>
    </lineage>
</organism>
<name>A5DFD6_PICGU</name>
<reference evidence="2 3" key="1">
    <citation type="journal article" date="2009" name="Nature">
        <title>Evolution of pathogenicity and sexual reproduction in eight Candida genomes.</title>
        <authorList>
            <person name="Butler G."/>
            <person name="Rasmussen M.D."/>
            <person name="Lin M.F."/>
            <person name="Santos M.A."/>
            <person name="Sakthikumar S."/>
            <person name="Munro C.A."/>
            <person name="Rheinbay E."/>
            <person name="Grabherr M."/>
            <person name="Forche A."/>
            <person name="Reedy J.L."/>
            <person name="Agrafioti I."/>
            <person name="Arnaud M.B."/>
            <person name="Bates S."/>
            <person name="Brown A.J."/>
            <person name="Brunke S."/>
            <person name="Costanzo M.C."/>
            <person name="Fitzpatrick D.A."/>
            <person name="de Groot P.W."/>
            <person name="Harris D."/>
            <person name="Hoyer L.L."/>
            <person name="Hube B."/>
            <person name="Klis F.M."/>
            <person name="Kodira C."/>
            <person name="Lennard N."/>
            <person name="Logue M.E."/>
            <person name="Martin R."/>
            <person name="Neiman A.M."/>
            <person name="Nikolaou E."/>
            <person name="Quail M.A."/>
            <person name="Quinn J."/>
            <person name="Santos M.C."/>
            <person name="Schmitzberger F.F."/>
            <person name="Sherlock G."/>
            <person name="Shah P."/>
            <person name="Silverstein K.A."/>
            <person name="Skrzypek M.S."/>
            <person name="Soll D."/>
            <person name="Staggs R."/>
            <person name="Stansfield I."/>
            <person name="Stumpf M.P."/>
            <person name="Sudbery P.E."/>
            <person name="Srikantha T."/>
            <person name="Zeng Q."/>
            <person name="Berman J."/>
            <person name="Berriman M."/>
            <person name="Heitman J."/>
            <person name="Gow N.A."/>
            <person name="Lorenz M.C."/>
            <person name="Birren B.W."/>
            <person name="Kellis M."/>
            <person name="Cuomo C.A."/>
        </authorList>
    </citation>
    <scope>NUCLEOTIDE SEQUENCE [LARGE SCALE GENOMIC DNA]</scope>
    <source>
        <strain evidence="3">ATCC 6260 / CBS 566 / DSM 6381 / JCM 1539 / NBRC 10279 / NRRL Y-324</strain>
    </source>
</reference>
<dbReference type="OrthoDB" id="4024787at2759"/>
<evidence type="ECO:0000313" key="3">
    <source>
        <dbReference type="Proteomes" id="UP000001997"/>
    </source>
</evidence>
<dbReference type="Proteomes" id="UP000001997">
    <property type="component" value="Unassembled WGS sequence"/>
</dbReference>
<dbReference type="HOGENOM" id="CLU_1090344_0_0_1"/>
<keyword evidence="3" id="KW-1185">Reference proteome</keyword>
<dbReference type="KEGG" id="pgu:PGUG_01987"/>
<protein>
    <submittedName>
        <fullName evidence="2">Uncharacterized protein</fullName>
    </submittedName>
</protein>
<sequence>MGDQPGIGQTPPLNMEDQRHGVTQNLTSDLYSQSNTEINQSMQPGLPKVQRDMHMHASSVLPSQVLPSHQDVHIPKNEMQGMPQVHEQDAERQDVEEGHQEGDTSDYYALLENLQKQFNESYNVSVELFEAEQAQRQTMNFYQRRNNALLELLSNIESEPDTNILELTKNRIENMAQMNPALSSVLEPLMKEDVPLKHAHKINMFIHEGISEIPNEGLENYERNPQDLEPWACRHMPHLTNSRYRKRFIAHNAHK</sequence>
<dbReference type="AlphaFoldDB" id="A5DFD6"/>
<feature type="compositionally biased region" description="Basic and acidic residues" evidence="1">
    <location>
        <begin position="86"/>
        <end position="102"/>
    </location>
</feature>
<gene>
    <name evidence="2" type="ORF">PGUG_01987</name>
</gene>
<evidence type="ECO:0000313" key="2">
    <source>
        <dbReference type="EMBL" id="EDK37889.2"/>
    </source>
</evidence>